<dbReference type="PANTHER" id="PTHR43166">
    <property type="entry name" value="AMINO ACID IMPORT ATP-BINDING PROTEIN"/>
    <property type="match status" value="1"/>
</dbReference>
<evidence type="ECO:0000256" key="5">
    <source>
        <dbReference type="ARBA" id="ARBA00022885"/>
    </source>
</evidence>
<dbReference type="EMBL" id="FNHB01000011">
    <property type="protein sequence ID" value="SDN06411.1"/>
    <property type="molecule type" value="Genomic_DNA"/>
</dbReference>
<protein>
    <submittedName>
        <fullName evidence="9">Phosphonate transport system ATP-binding protein</fullName>
    </submittedName>
</protein>
<keyword evidence="3" id="KW-0547">Nucleotide-binding</keyword>
<organism evidence="9 10">
    <name type="scientific">Dendrosporobacter quercicolus</name>
    <dbReference type="NCBI Taxonomy" id="146817"/>
    <lineage>
        <taxon>Bacteria</taxon>
        <taxon>Bacillati</taxon>
        <taxon>Bacillota</taxon>
        <taxon>Negativicutes</taxon>
        <taxon>Selenomonadales</taxon>
        <taxon>Sporomusaceae</taxon>
        <taxon>Dendrosporobacter</taxon>
    </lineage>
</organism>
<dbReference type="OrthoDB" id="9780431at2"/>
<evidence type="ECO:0000259" key="8">
    <source>
        <dbReference type="PROSITE" id="PS50893"/>
    </source>
</evidence>
<dbReference type="RefSeq" id="WP_092074637.1">
    <property type="nucleotide sequence ID" value="NZ_FNHB01000011.1"/>
</dbReference>
<name>A0A1G9YD24_9FIRM</name>
<evidence type="ECO:0000256" key="3">
    <source>
        <dbReference type="ARBA" id="ARBA00022741"/>
    </source>
</evidence>
<dbReference type="CDD" id="cd03256">
    <property type="entry name" value="ABC_PhnC_transporter"/>
    <property type="match status" value="1"/>
</dbReference>
<evidence type="ECO:0000256" key="7">
    <source>
        <dbReference type="ARBA" id="ARBA00023136"/>
    </source>
</evidence>
<evidence type="ECO:0000256" key="2">
    <source>
        <dbReference type="ARBA" id="ARBA00022475"/>
    </source>
</evidence>
<dbReference type="PROSITE" id="PS00211">
    <property type="entry name" value="ABC_TRANSPORTER_1"/>
    <property type="match status" value="1"/>
</dbReference>
<evidence type="ECO:0000256" key="6">
    <source>
        <dbReference type="ARBA" id="ARBA00022967"/>
    </source>
</evidence>
<gene>
    <name evidence="9" type="ORF">SAMN04488502_11147</name>
</gene>
<dbReference type="SUPFAM" id="SSF52540">
    <property type="entry name" value="P-loop containing nucleoside triphosphate hydrolases"/>
    <property type="match status" value="1"/>
</dbReference>
<keyword evidence="10" id="KW-1185">Reference proteome</keyword>
<dbReference type="InterPro" id="IPR003439">
    <property type="entry name" value="ABC_transporter-like_ATP-bd"/>
</dbReference>
<feature type="domain" description="ABC transporter" evidence="8">
    <location>
        <begin position="2"/>
        <end position="239"/>
    </location>
</feature>
<keyword evidence="2" id="KW-1003">Cell membrane</keyword>
<dbReference type="NCBIfam" id="TIGR02315">
    <property type="entry name" value="ABC_phnC"/>
    <property type="match status" value="1"/>
</dbReference>
<dbReference type="STRING" id="146817.SAMN04488502_11147"/>
<dbReference type="GO" id="GO:0015416">
    <property type="term" value="F:ABC-type phosphonate transporter activity"/>
    <property type="evidence" value="ECO:0007669"/>
    <property type="project" value="InterPro"/>
</dbReference>
<dbReference type="SMART" id="SM00382">
    <property type="entry name" value="AAA"/>
    <property type="match status" value="1"/>
</dbReference>
<keyword evidence="4 9" id="KW-0067">ATP-binding</keyword>
<keyword evidence="7" id="KW-0472">Membrane</keyword>
<sequence>MIRFENVQKQFGRAKVLQGVTFAVKAGEFLVILGPSGAGKSTLLRCANGLVPPSDGTVYVNGMQVTRHNLHTLRKDIGFIFQHYNIVGNLNVMNNVLIGTLGRKSYWNFSFRREDRQAAEQAIAQVGLADKAFVRADKLSGGQKQRVGIARALVQEPKVILADEPVSNLDPVIGLEILSLLQTINETMGTTIICNLHHVEYARRFGHRIIGISGGRTVFDGKPAELDEKQLAAIYAAPKPCGEAEGSSNTAANG</sequence>
<dbReference type="Proteomes" id="UP000214880">
    <property type="component" value="Unassembled WGS sequence"/>
</dbReference>
<dbReference type="InterPro" id="IPR003593">
    <property type="entry name" value="AAA+_ATPase"/>
</dbReference>
<dbReference type="AlphaFoldDB" id="A0A1G9YD24"/>
<evidence type="ECO:0000256" key="4">
    <source>
        <dbReference type="ARBA" id="ARBA00022840"/>
    </source>
</evidence>
<dbReference type="InterPro" id="IPR050086">
    <property type="entry name" value="MetN_ABC_transporter-like"/>
</dbReference>
<evidence type="ECO:0000256" key="1">
    <source>
        <dbReference type="ARBA" id="ARBA00022448"/>
    </source>
</evidence>
<evidence type="ECO:0000313" key="9">
    <source>
        <dbReference type="EMBL" id="SDN06411.1"/>
    </source>
</evidence>
<evidence type="ECO:0000313" key="10">
    <source>
        <dbReference type="Proteomes" id="UP000214880"/>
    </source>
</evidence>
<dbReference type="GO" id="GO:0005524">
    <property type="term" value="F:ATP binding"/>
    <property type="evidence" value="ECO:0007669"/>
    <property type="project" value="UniProtKB-KW"/>
</dbReference>
<dbReference type="InterPro" id="IPR012693">
    <property type="entry name" value="ABC_transpr_PhnC"/>
</dbReference>
<dbReference type="GO" id="GO:0016887">
    <property type="term" value="F:ATP hydrolysis activity"/>
    <property type="evidence" value="ECO:0007669"/>
    <property type="project" value="InterPro"/>
</dbReference>
<reference evidence="9 10" key="1">
    <citation type="submission" date="2016-10" db="EMBL/GenBank/DDBJ databases">
        <authorList>
            <person name="de Groot N.N."/>
        </authorList>
    </citation>
    <scope>NUCLEOTIDE SEQUENCE [LARGE SCALE GENOMIC DNA]</scope>
    <source>
        <strain evidence="9 10">DSM 1736</strain>
    </source>
</reference>
<proteinExistence type="predicted"/>
<dbReference type="PROSITE" id="PS50893">
    <property type="entry name" value="ABC_TRANSPORTER_2"/>
    <property type="match status" value="1"/>
</dbReference>
<dbReference type="InterPro" id="IPR027417">
    <property type="entry name" value="P-loop_NTPase"/>
</dbReference>
<accession>A0A1G9YD24</accession>
<keyword evidence="1" id="KW-0813">Transport</keyword>
<keyword evidence="6" id="KW-1278">Translocase</keyword>
<dbReference type="PANTHER" id="PTHR43166:SF6">
    <property type="entry name" value="PHOSPHONATES IMPORT ATP-BINDING PROTEIN PHNC"/>
    <property type="match status" value="1"/>
</dbReference>
<dbReference type="Gene3D" id="3.40.50.300">
    <property type="entry name" value="P-loop containing nucleotide triphosphate hydrolases"/>
    <property type="match status" value="1"/>
</dbReference>
<dbReference type="Pfam" id="PF00005">
    <property type="entry name" value="ABC_tran"/>
    <property type="match status" value="1"/>
</dbReference>
<keyword evidence="5" id="KW-0918">Phosphonate transport</keyword>
<dbReference type="InterPro" id="IPR017871">
    <property type="entry name" value="ABC_transporter-like_CS"/>
</dbReference>
<dbReference type="GO" id="GO:0016020">
    <property type="term" value="C:membrane"/>
    <property type="evidence" value="ECO:0007669"/>
    <property type="project" value="InterPro"/>
</dbReference>